<gene>
    <name evidence="9" type="ORF">SAMN02745136_01584</name>
</gene>
<dbReference type="GO" id="GO:0005886">
    <property type="term" value="C:plasma membrane"/>
    <property type="evidence" value="ECO:0007669"/>
    <property type="project" value="UniProtKB-SubCell"/>
</dbReference>
<keyword evidence="6 7" id="KW-0472">Membrane</keyword>
<dbReference type="SUPFAM" id="SSF161098">
    <property type="entry name" value="MetI-like"/>
    <property type="match status" value="1"/>
</dbReference>
<feature type="transmembrane region" description="Helical" evidence="7">
    <location>
        <begin position="143"/>
        <end position="160"/>
    </location>
</feature>
<dbReference type="InterPro" id="IPR000515">
    <property type="entry name" value="MetI-like"/>
</dbReference>
<comment type="subcellular location">
    <subcellularLocation>
        <location evidence="1 7">Cell membrane</location>
        <topology evidence="1 7">Multi-pass membrane protein</topology>
    </subcellularLocation>
</comment>
<dbReference type="GO" id="GO:0055085">
    <property type="term" value="P:transmembrane transport"/>
    <property type="evidence" value="ECO:0007669"/>
    <property type="project" value="InterPro"/>
</dbReference>
<reference evidence="9 10" key="1">
    <citation type="submission" date="2016-11" db="EMBL/GenBank/DDBJ databases">
        <authorList>
            <person name="Jaros S."/>
            <person name="Januszkiewicz K."/>
            <person name="Wedrychowicz H."/>
        </authorList>
    </citation>
    <scope>NUCLEOTIDE SEQUENCE [LARGE SCALE GENOMIC DNA]</scope>
    <source>
        <strain evidence="9 10">DSM 15929</strain>
    </source>
</reference>
<dbReference type="PROSITE" id="PS50928">
    <property type="entry name" value="ABC_TM1"/>
    <property type="match status" value="1"/>
</dbReference>
<feature type="transmembrane region" description="Helical" evidence="7">
    <location>
        <begin position="191"/>
        <end position="212"/>
    </location>
</feature>
<keyword evidence="3" id="KW-1003">Cell membrane</keyword>
<dbReference type="Gene3D" id="1.10.3720.10">
    <property type="entry name" value="MetI-like"/>
    <property type="match status" value="1"/>
</dbReference>
<evidence type="ECO:0000313" key="10">
    <source>
        <dbReference type="Proteomes" id="UP000184386"/>
    </source>
</evidence>
<evidence type="ECO:0000313" key="9">
    <source>
        <dbReference type="EMBL" id="SHK02680.1"/>
    </source>
</evidence>
<dbReference type="PANTHER" id="PTHR43744">
    <property type="entry name" value="ABC TRANSPORTER PERMEASE PROTEIN MG189-RELATED-RELATED"/>
    <property type="match status" value="1"/>
</dbReference>
<evidence type="ECO:0000256" key="4">
    <source>
        <dbReference type="ARBA" id="ARBA00022692"/>
    </source>
</evidence>
<evidence type="ECO:0000256" key="6">
    <source>
        <dbReference type="ARBA" id="ARBA00023136"/>
    </source>
</evidence>
<name>A0A1M6P444_9FIRM</name>
<keyword evidence="4 7" id="KW-0812">Transmembrane</keyword>
<dbReference type="Proteomes" id="UP000184386">
    <property type="component" value="Unassembled WGS sequence"/>
</dbReference>
<sequence length="299" mass="33702">MKNIKSSNTKRFNIFANTFLILAVTICLIPLFLLVISSFTENNTLVRNGYQFWPEKFSLAAYQYLYQSSGLILKAYGMSFYITIIGLCISLVVTTMLAYAISRPDLPGKRMLTFYVFFTMLFNGGLVPTYLMYTGTFHIKNTIWALIIPNLLVRAYYVMLMRSYFQTSLPEEVLEAAAIDGASEMQTFRKIAVPMAKPIIATVALFTMILYWNDWQNGLYYLTTRTDLFTIQNLLNRMIQEIQFLSSNVSAGQSVDLSGIPSGTVRMAIAVIGILPIIIVYPFIQNNFAKGITLGAVKG</sequence>
<keyword evidence="5 7" id="KW-1133">Transmembrane helix</keyword>
<dbReference type="STRING" id="1121322.SAMN02745136_01584"/>
<keyword evidence="10" id="KW-1185">Reference proteome</keyword>
<evidence type="ECO:0000256" key="7">
    <source>
        <dbReference type="RuleBase" id="RU363032"/>
    </source>
</evidence>
<dbReference type="EMBL" id="FRAC01000008">
    <property type="protein sequence ID" value="SHK02680.1"/>
    <property type="molecule type" value="Genomic_DNA"/>
</dbReference>
<feature type="transmembrane region" description="Helical" evidence="7">
    <location>
        <begin position="265"/>
        <end position="284"/>
    </location>
</feature>
<dbReference type="CDD" id="cd06261">
    <property type="entry name" value="TM_PBP2"/>
    <property type="match status" value="1"/>
</dbReference>
<feature type="transmembrane region" description="Helical" evidence="7">
    <location>
        <begin position="78"/>
        <end position="100"/>
    </location>
</feature>
<organism evidence="9 10">
    <name type="scientific">Anaerocolumna jejuensis DSM 15929</name>
    <dbReference type="NCBI Taxonomy" id="1121322"/>
    <lineage>
        <taxon>Bacteria</taxon>
        <taxon>Bacillati</taxon>
        <taxon>Bacillota</taxon>
        <taxon>Clostridia</taxon>
        <taxon>Lachnospirales</taxon>
        <taxon>Lachnospiraceae</taxon>
        <taxon>Anaerocolumna</taxon>
    </lineage>
</organism>
<evidence type="ECO:0000256" key="1">
    <source>
        <dbReference type="ARBA" id="ARBA00004651"/>
    </source>
</evidence>
<dbReference type="InterPro" id="IPR035906">
    <property type="entry name" value="MetI-like_sf"/>
</dbReference>
<dbReference type="AlphaFoldDB" id="A0A1M6P444"/>
<feature type="transmembrane region" description="Helical" evidence="7">
    <location>
        <begin position="112"/>
        <end position="131"/>
    </location>
</feature>
<evidence type="ECO:0000259" key="8">
    <source>
        <dbReference type="PROSITE" id="PS50928"/>
    </source>
</evidence>
<dbReference type="Pfam" id="PF00528">
    <property type="entry name" value="BPD_transp_1"/>
    <property type="match status" value="1"/>
</dbReference>
<proteinExistence type="inferred from homology"/>
<comment type="similarity">
    <text evidence="7">Belongs to the binding-protein-dependent transport system permease family.</text>
</comment>
<accession>A0A1M6P444</accession>
<feature type="domain" description="ABC transmembrane type-1" evidence="8">
    <location>
        <begin position="76"/>
        <end position="284"/>
    </location>
</feature>
<keyword evidence="2 7" id="KW-0813">Transport</keyword>
<dbReference type="PANTHER" id="PTHR43744:SF9">
    <property type="entry name" value="POLYGALACTURONAN_RHAMNOGALACTURONAN TRANSPORT SYSTEM PERMEASE PROTEIN YTCP"/>
    <property type="match status" value="1"/>
</dbReference>
<evidence type="ECO:0000256" key="2">
    <source>
        <dbReference type="ARBA" id="ARBA00022448"/>
    </source>
</evidence>
<evidence type="ECO:0000256" key="3">
    <source>
        <dbReference type="ARBA" id="ARBA00022475"/>
    </source>
</evidence>
<evidence type="ECO:0000256" key="5">
    <source>
        <dbReference type="ARBA" id="ARBA00022989"/>
    </source>
</evidence>
<dbReference type="RefSeq" id="WP_330392522.1">
    <property type="nucleotide sequence ID" value="NZ_FRAC01000008.1"/>
</dbReference>
<feature type="transmembrane region" description="Helical" evidence="7">
    <location>
        <begin position="12"/>
        <end position="36"/>
    </location>
</feature>
<protein>
    <submittedName>
        <fullName evidence="9">Putative aldouronate transport system permease protein</fullName>
    </submittedName>
</protein>